<evidence type="ECO:0000256" key="5">
    <source>
        <dbReference type="ARBA" id="ARBA00022692"/>
    </source>
</evidence>
<gene>
    <name evidence="12" type="ORF">HHI36_021301</name>
</gene>
<evidence type="ECO:0000256" key="8">
    <source>
        <dbReference type="ARBA" id="ARBA00022989"/>
    </source>
</evidence>
<dbReference type="InterPro" id="IPR026112">
    <property type="entry name" value="AMN"/>
</dbReference>
<keyword evidence="9 10" id="KW-0472">Membrane</keyword>
<reference evidence="12 13" key="1">
    <citation type="journal article" date="2021" name="BMC Biol.">
        <title>Horizontally acquired antibacterial genes associated with adaptive radiation of ladybird beetles.</title>
        <authorList>
            <person name="Li H.S."/>
            <person name="Tang X.F."/>
            <person name="Huang Y.H."/>
            <person name="Xu Z.Y."/>
            <person name="Chen M.L."/>
            <person name="Du X.Y."/>
            <person name="Qiu B.Y."/>
            <person name="Chen P.T."/>
            <person name="Zhang W."/>
            <person name="Slipinski A."/>
            <person name="Escalona H.E."/>
            <person name="Waterhouse R.M."/>
            <person name="Zwick A."/>
            <person name="Pang H."/>
        </authorList>
    </citation>
    <scope>NUCLEOTIDE SEQUENCE [LARGE SCALE GENOMIC DNA]</scope>
    <source>
        <strain evidence="12">SYSU2018</strain>
    </source>
</reference>
<evidence type="ECO:0000256" key="2">
    <source>
        <dbReference type="ARBA" id="ARBA00021200"/>
    </source>
</evidence>
<comment type="subcellular location">
    <subcellularLocation>
        <location evidence="1">Cell membrane</location>
        <topology evidence="1">Single-pass type I membrane protein</topology>
    </subcellularLocation>
</comment>
<accession>A0ABD2MX88</accession>
<feature type="signal peptide" evidence="11">
    <location>
        <begin position="1"/>
        <end position="23"/>
    </location>
</feature>
<dbReference type="GO" id="GO:0005886">
    <property type="term" value="C:plasma membrane"/>
    <property type="evidence" value="ECO:0007669"/>
    <property type="project" value="UniProtKB-SubCell"/>
</dbReference>
<dbReference type="GO" id="GO:0015031">
    <property type="term" value="P:protein transport"/>
    <property type="evidence" value="ECO:0007669"/>
    <property type="project" value="UniProtKB-KW"/>
</dbReference>
<keyword evidence="4" id="KW-1003">Cell membrane</keyword>
<dbReference type="Pfam" id="PF14828">
    <property type="entry name" value="Amnionless"/>
    <property type="match status" value="1"/>
</dbReference>
<proteinExistence type="predicted"/>
<protein>
    <recommendedName>
        <fullName evidence="2">Protein amnionless</fullName>
    </recommendedName>
</protein>
<evidence type="ECO:0000313" key="13">
    <source>
        <dbReference type="Proteomes" id="UP001516400"/>
    </source>
</evidence>
<organism evidence="12 13">
    <name type="scientific">Cryptolaemus montrouzieri</name>
    <dbReference type="NCBI Taxonomy" id="559131"/>
    <lineage>
        <taxon>Eukaryota</taxon>
        <taxon>Metazoa</taxon>
        <taxon>Ecdysozoa</taxon>
        <taxon>Arthropoda</taxon>
        <taxon>Hexapoda</taxon>
        <taxon>Insecta</taxon>
        <taxon>Pterygota</taxon>
        <taxon>Neoptera</taxon>
        <taxon>Endopterygota</taxon>
        <taxon>Coleoptera</taxon>
        <taxon>Polyphaga</taxon>
        <taxon>Cucujiformia</taxon>
        <taxon>Coccinelloidea</taxon>
        <taxon>Coccinellidae</taxon>
        <taxon>Scymninae</taxon>
        <taxon>Scymnini</taxon>
        <taxon>Cryptolaemus</taxon>
    </lineage>
</organism>
<dbReference type="PANTHER" id="PTHR14995">
    <property type="entry name" value="AMNIONLESS"/>
    <property type="match status" value="1"/>
</dbReference>
<keyword evidence="8 10" id="KW-1133">Transmembrane helix</keyword>
<sequence>MLIFVKLSLFCLSIILNLRKCLKLKEINGHHYLNPENWDSPEKSNPAIPDNEKIPCLYDKIKFPNGIYSGVYTSGVQETRTVSAVEFLNETFDRFDFEAFKSSDVGRAVFDDLDSSDNHLSISDRKCVDPTGCICNWRNNIQCPPREEKECLSPVAPFGFCHKICGAFVTFKPIAGFSLGRIQADLRDYGDVRTHVSKIGEDRIQVVFAEDTYSGDSVIAAKKFYEKLQDGTNRYKVTTLSILKISGSQTSGDSSLWIVLLSSLLFVLGLYGLIFYVYGDHSLRFTFGFNASPPLPLSSTYRARFSPREDESGLIFDNQSLAGSVMNLDQSFDNPLYGQVSTSPNITEEKIITRDPMPATVETFQSDKFSTDPLSNLNKLNQELKEEIGSHVVQDLSKVITPTTLLESIPPLIQVDEDNDDTNYT</sequence>
<evidence type="ECO:0000256" key="10">
    <source>
        <dbReference type="SAM" id="Phobius"/>
    </source>
</evidence>
<keyword evidence="5 10" id="KW-0812">Transmembrane</keyword>
<evidence type="ECO:0000256" key="9">
    <source>
        <dbReference type="ARBA" id="ARBA00023136"/>
    </source>
</evidence>
<evidence type="ECO:0000256" key="3">
    <source>
        <dbReference type="ARBA" id="ARBA00022448"/>
    </source>
</evidence>
<keyword evidence="13" id="KW-1185">Reference proteome</keyword>
<evidence type="ECO:0000256" key="4">
    <source>
        <dbReference type="ARBA" id="ARBA00022475"/>
    </source>
</evidence>
<evidence type="ECO:0000256" key="1">
    <source>
        <dbReference type="ARBA" id="ARBA00004251"/>
    </source>
</evidence>
<keyword evidence="6 11" id="KW-0732">Signal</keyword>
<evidence type="ECO:0000313" key="12">
    <source>
        <dbReference type="EMBL" id="KAL3270776.1"/>
    </source>
</evidence>
<dbReference type="PANTHER" id="PTHR14995:SF2">
    <property type="entry name" value="PROTEIN AMNIONLESS"/>
    <property type="match status" value="1"/>
</dbReference>
<dbReference type="AlphaFoldDB" id="A0ABD2MX88"/>
<dbReference type="Proteomes" id="UP001516400">
    <property type="component" value="Unassembled WGS sequence"/>
</dbReference>
<evidence type="ECO:0000256" key="11">
    <source>
        <dbReference type="SAM" id="SignalP"/>
    </source>
</evidence>
<evidence type="ECO:0000256" key="7">
    <source>
        <dbReference type="ARBA" id="ARBA00022927"/>
    </source>
</evidence>
<keyword evidence="3" id="KW-0813">Transport</keyword>
<comment type="caution">
    <text evidence="12">The sequence shown here is derived from an EMBL/GenBank/DDBJ whole genome shotgun (WGS) entry which is preliminary data.</text>
</comment>
<keyword evidence="7" id="KW-0653">Protein transport</keyword>
<evidence type="ECO:0000256" key="6">
    <source>
        <dbReference type="ARBA" id="ARBA00022729"/>
    </source>
</evidence>
<dbReference type="EMBL" id="JABFTP020000042">
    <property type="protein sequence ID" value="KAL3270776.1"/>
    <property type="molecule type" value="Genomic_DNA"/>
</dbReference>
<feature type="chain" id="PRO_5044874879" description="Protein amnionless" evidence="11">
    <location>
        <begin position="24"/>
        <end position="425"/>
    </location>
</feature>
<name>A0ABD2MX88_9CUCU</name>
<feature type="transmembrane region" description="Helical" evidence="10">
    <location>
        <begin position="256"/>
        <end position="278"/>
    </location>
</feature>